<dbReference type="PROSITE" id="PS00710">
    <property type="entry name" value="PGM_PMM"/>
    <property type="match status" value="1"/>
</dbReference>
<sequence>MKIDPTIFKEYDIRGINDEQLSPELAEMIGKGFGTYLIRKGTKDCLVCRDTRVSSEEYQKRLVKGLLSVGITVHDMGLALASHLYHARHFYKIDGGVMVTASHNPPNYNGFKLCSGVNAIVGEEIQKVKKLIDKKDFEKGKGKTINKFEANSIYYDEIRKRIKFQRNLKIVVDAGHQTPALFFPQFLRNMGCEVIVIHENIDSTFPAGVPDPVNQEFMKYTQEAVIKNKADAGIVMDADGDRGGIVDEKGRIWMGDMILDLLVRDYIPKNPGAKVIVEVKDSEIVVEDTKRLGGIPIFWKTGHALLDQKVHEEKALLCGEMSCHYWVTKDWYVFDDTPFALSNVLRILSETNKKLSDLMDEIPKYPSTPEIRFKCPEDKKELVVEEGIDYFKSKCDKVVDVDGIRGYKYNGWFLLRKSNTQPILSVRAEAKTEKDLVTLKDFVGKFFEKYEFLDFDWNRQYEEA</sequence>
<evidence type="ECO:0000259" key="10">
    <source>
        <dbReference type="Pfam" id="PF02879"/>
    </source>
</evidence>
<evidence type="ECO:0000256" key="4">
    <source>
        <dbReference type="ARBA" id="ARBA00022723"/>
    </source>
</evidence>
<dbReference type="InterPro" id="IPR016066">
    <property type="entry name" value="A-D-PHexomutase_CS"/>
</dbReference>
<proteinExistence type="inferred from homology"/>
<evidence type="ECO:0000259" key="11">
    <source>
        <dbReference type="Pfam" id="PF02880"/>
    </source>
</evidence>
<evidence type="ECO:0000256" key="2">
    <source>
        <dbReference type="ARBA" id="ARBA00010231"/>
    </source>
</evidence>
<dbReference type="InterPro" id="IPR005844">
    <property type="entry name" value="A-D-PHexomutase_a/b/a-I"/>
</dbReference>
<feature type="domain" description="Alpha-D-phosphohexomutase alpha/beta/alpha" evidence="11">
    <location>
        <begin position="255"/>
        <end position="364"/>
    </location>
</feature>
<evidence type="ECO:0000313" key="13">
    <source>
        <dbReference type="Proteomes" id="UP000177053"/>
    </source>
</evidence>
<comment type="cofactor">
    <cofactor evidence="1">
        <name>Mg(2+)</name>
        <dbReference type="ChEBI" id="CHEBI:18420"/>
    </cofactor>
</comment>
<keyword evidence="6" id="KW-0413">Isomerase</keyword>
<keyword evidence="3" id="KW-0597">Phosphoprotein</keyword>
<feature type="domain" description="Alpha-D-phosphohexomutase alpha/beta/alpha" evidence="10">
    <location>
        <begin position="154"/>
        <end position="250"/>
    </location>
</feature>
<dbReference type="SUPFAM" id="SSF55957">
    <property type="entry name" value="Phosphoglucomutase, C-terminal domain"/>
    <property type="match status" value="1"/>
</dbReference>
<dbReference type="EMBL" id="MGFS01000001">
    <property type="protein sequence ID" value="OGM12417.1"/>
    <property type="molecule type" value="Genomic_DNA"/>
</dbReference>
<dbReference type="InterPro" id="IPR005846">
    <property type="entry name" value="A-D-PHexomutase_a/b/a-III"/>
</dbReference>
<dbReference type="InterPro" id="IPR016055">
    <property type="entry name" value="A-D-PHexomutase_a/b/a-I/II/III"/>
</dbReference>
<dbReference type="Pfam" id="PF02878">
    <property type="entry name" value="PGM_PMM_I"/>
    <property type="match status" value="1"/>
</dbReference>
<dbReference type="Pfam" id="PF02879">
    <property type="entry name" value="PGM_PMM_II"/>
    <property type="match status" value="1"/>
</dbReference>
<dbReference type="Pfam" id="PF02880">
    <property type="entry name" value="PGM_PMM_III"/>
    <property type="match status" value="1"/>
</dbReference>
<dbReference type="Gene3D" id="3.30.310.50">
    <property type="entry name" value="Alpha-D-phosphohexomutase, C-terminal domain"/>
    <property type="match status" value="1"/>
</dbReference>
<evidence type="ECO:0000256" key="7">
    <source>
        <dbReference type="RuleBase" id="RU004326"/>
    </source>
</evidence>
<evidence type="ECO:0000259" key="9">
    <source>
        <dbReference type="Pfam" id="PF02878"/>
    </source>
</evidence>
<organism evidence="12 13">
    <name type="scientific">Candidatus Woesebacteria bacterium RBG_16_34_12</name>
    <dbReference type="NCBI Taxonomy" id="1802480"/>
    <lineage>
        <taxon>Bacteria</taxon>
        <taxon>Candidatus Woeseibacteriota</taxon>
    </lineage>
</organism>
<dbReference type="GO" id="GO:0005975">
    <property type="term" value="P:carbohydrate metabolic process"/>
    <property type="evidence" value="ECO:0007669"/>
    <property type="project" value="InterPro"/>
</dbReference>
<evidence type="ECO:0000256" key="1">
    <source>
        <dbReference type="ARBA" id="ARBA00001946"/>
    </source>
</evidence>
<reference evidence="12 13" key="1">
    <citation type="journal article" date="2016" name="Nat. Commun.">
        <title>Thousands of microbial genomes shed light on interconnected biogeochemical processes in an aquifer system.</title>
        <authorList>
            <person name="Anantharaman K."/>
            <person name="Brown C.T."/>
            <person name="Hug L.A."/>
            <person name="Sharon I."/>
            <person name="Castelle C.J."/>
            <person name="Probst A.J."/>
            <person name="Thomas B.C."/>
            <person name="Singh A."/>
            <person name="Wilkins M.J."/>
            <person name="Karaoz U."/>
            <person name="Brodie E.L."/>
            <person name="Williams K.H."/>
            <person name="Hubbard S.S."/>
            <person name="Banfield J.F."/>
        </authorList>
    </citation>
    <scope>NUCLEOTIDE SEQUENCE [LARGE SCALE GENOMIC DNA]</scope>
</reference>
<dbReference type="SUPFAM" id="SSF53738">
    <property type="entry name" value="Phosphoglucomutase, first 3 domains"/>
    <property type="match status" value="3"/>
</dbReference>
<feature type="domain" description="Alpha-D-phosphohexomutase C-terminal" evidence="8">
    <location>
        <begin position="370"/>
        <end position="441"/>
    </location>
</feature>
<dbReference type="InterPro" id="IPR005841">
    <property type="entry name" value="Alpha-D-phosphohexomutase_SF"/>
</dbReference>
<dbReference type="Pfam" id="PF00408">
    <property type="entry name" value="PGM_PMM_IV"/>
    <property type="match status" value="1"/>
</dbReference>
<comment type="similarity">
    <text evidence="2 7">Belongs to the phosphohexose mutase family.</text>
</comment>
<dbReference type="Proteomes" id="UP000177053">
    <property type="component" value="Unassembled WGS sequence"/>
</dbReference>
<name>A0A1F7XBM4_9BACT</name>
<evidence type="ECO:0000313" key="12">
    <source>
        <dbReference type="EMBL" id="OGM12417.1"/>
    </source>
</evidence>
<keyword evidence="4 7" id="KW-0479">Metal-binding</keyword>
<evidence type="ECO:0008006" key="14">
    <source>
        <dbReference type="Google" id="ProtNLM"/>
    </source>
</evidence>
<dbReference type="PRINTS" id="PR00509">
    <property type="entry name" value="PGMPMM"/>
</dbReference>
<protein>
    <recommendedName>
        <fullName evidence="14">Phosphomannomutase</fullName>
    </recommendedName>
</protein>
<dbReference type="CDD" id="cd03089">
    <property type="entry name" value="PMM_PGM"/>
    <property type="match status" value="1"/>
</dbReference>
<dbReference type="GO" id="GO:0000287">
    <property type="term" value="F:magnesium ion binding"/>
    <property type="evidence" value="ECO:0007669"/>
    <property type="project" value="InterPro"/>
</dbReference>
<dbReference type="PANTHER" id="PTHR43771">
    <property type="entry name" value="PHOSPHOMANNOMUTASE"/>
    <property type="match status" value="1"/>
</dbReference>
<evidence type="ECO:0000256" key="6">
    <source>
        <dbReference type="ARBA" id="ARBA00023235"/>
    </source>
</evidence>
<dbReference type="Gene3D" id="3.40.120.10">
    <property type="entry name" value="Alpha-D-Glucose-1,6-Bisphosphate, subunit A, domain 3"/>
    <property type="match status" value="3"/>
</dbReference>
<dbReference type="GO" id="GO:0016868">
    <property type="term" value="F:intramolecular phosphotransferase activity"/>
    <property type="evidence" value="ECO:0007669"/>
    <property type="project" value="InterPro"/>
</dbReference>
<dbReference type="InterPro" id="IPR036900">
    <property type="entry name" value="A-D-PHexomutase_C_sf"/>
</dbReference>
<dbReference type="InterPro" id="IPR005845">
    <property type="entry name" value="A-D-PHexomutase_a/b/a-II"/>
</dbReference>
<accession>A0A1F7XBM4</accession>
<evidence type="ECO:0000259" key="8">
    <source>
        <dbReference type="Pfam" id="PF00408"/>
    </source>
</evidence>
<dbReference type="AlphaFoldDB" id="A0A1F7XBM4"/>
<keyword evidence="5 7" id="KW-0460">Magnesium</keyword>
<evidence type="ECO:0000256" key="3">
    <source>
        <dbReference type="ARBA" id="ARBA00022553"/>
    </source>
</evidence>
<comment type="caution">
    <text evidence="12">The sequence shown here is derived from an EMBL/GenBank/DDBJ whole genome shotgun (WGS) entry which is preliminary data.</text>
</comment>
<dbReference type="InterPro" id="IPR005843">
    <property type="entry name" value="A-D-PHexomutase_C"/>
</dbReference>
<gene>
    <name evidence="12" type="ORF">A2Z22_04560</name>
</gene>
<feature type="domain" description="Alpha-D-phosphohexomutase alpha/beta/alpha" evidence="9">
    <location>
        <begin position="7"/>
        <end position="138"/>
    </location>
</feature>
<dbReference type="PANTHER" id="PTHR43771:SF2">
    <property type="entry name" value="PHOSPHOMANNOMUTASE_PHOSPHOGLUCOMUTASE"/>
    <property type="match status" value="1"/>
</dbReference>
<evidence type="ECO:0000256" key="5">
    <source>
        <dbReference type="ARBA" id="ARBA00022842"/>
    </source>
</evidence>